<evidence type="ECO:0000256" key="4">
    <source>
        <dbReference type="SAM" id="Phobius"/>
    </source>
</evidence>
<keyword evidence="4" id="KW-0812">Transmembrane</keyword>
<accession>A0AAD5DTC6</accession>
<dbReference type="EMBL" id="JADXDR010000035">
    <property type="protein sequence ID" value="KAI7843992.1"/>
    <property type="molecule type" value="Genomic_DNA"/>
</dbReference>
<name>A0AAD5DTC6_9CHLO</name>
<dbReference type="GO" id="GO:0016559">
    <property type="term" value="P:peroxisome fission"/>
    <property type="evidence" value="ECO:0007669"/>
    <property type="project" value="InterPro"/>
</dbReference>
<comment type="caution">
    <text evidence="5">The sequence shown here is derived from an EMBL/GenBank/DDBJ whole genome shotgun (WGS) entry which is preliminary data.</text>
</comment>
<dbReference type="SUPFAM" id="SSF51735">
    <property type="entry name" value="NAD(P)-binding Rossmann-fold domains"/>
    <property type="match status" value="1"/>
</dbReference>
<reference evidence="5" key="1">
    <citation type="submission" date="2020-11" db="EMBL/GenBank/DDBJ databases">
        <title>Chlorella ohadii genome sequencing and assembly.</title>
        <authorList>
            <person name="Murik O."/>
            <person name="Treves H."/>
            <person name="Kedem I."/>
            <person name="Shotland Y."/>
            <person name="Kaplan A."/>
        </authorList>
    </citation>
    <scope>NUCLEOTIDE SEQUENCE</scope>
    <source>
        <strain evidence="5">1</strain>
    </source>
</reference>
<evidence type="ECO:0000256" key="1">
    <source>
        <dbReference type="ARBA" id="ARBA00023136"/>
    </source>
</evidence>
<gene>
    <name evidence="5" type="ORF">COHA_002530</name>
</gene>
<dbReference type="PANTHER" id="PTHR45458:SF1">
    <property type="entry name" value="SHORT CHAIN DEHYDROGENASE"/>
    <property type="match status" value="1"/>
</dbReference>
<evidence type="ECO:0000313" key="5">
    <source>
        <dbReference type="EMBL" id="KAI7843992.1"/>
    </source>
</evidence>
<dbReference type="InterPro" id="IPR036291">
    <property type="entry name" value="NAD(P)-bd_dom_sf"/>
</dbReference>
<sequence length="705" mass="74274">MADLKTHAKLLQQFLDKSDGRDKLLAAVQYAAMFVAAGQPGDVKKVQASVATARKVFRIMRPLEVLNPLLQQPGWAGGGRPLWVEVLMKLKPLLMSIYFGADHIVWLQQAGLMNNKGLTDRAQKASLYGWFGGSLSTIALELYELAALAARLPNETAEEYNMRLDKSRPEINRRLLTLVHACFQAALAMGLLELRHWSPRTVGAIGTVTSLMNCYMLYPAVPGAWKLLSGWGARSRSAKPALKAARMVRSAASHALLCLAAAACLLRGAAAADLMGSATQGGLQLSCTTPQTCGTLQNLVFEGYMFAANQTASIATCMCMDGRRVVASGAPADPSIIFQQPDGPLMSRGCWANMTWSLAAPFVAACRLDALAGNGCSSACATRLAPFNRDCFHGVLSEDYFQYAPDQQAPSAAINAAFYDACFPPAGSQGATPAADAPPQQKAPGLSAAGAGAGAVAASSAARAGSGAWGLLMVMGAAAAAMLLALVRQLLAKNNTVIATARKPEAASDLQKLKASAGGRLSVTKLDVTSPQSIESWAAELKALAPHVDLLVNNAGVTDGWKGLDEVTAEDMLDCFTANCIGPLLVAQQLHKHGMLGGKAGSSLVANMTSKARMGSIDDNGSGSDYAYRASKAALNIVNKSLSIDLASGGVTSVLLHPGYVRTDMTGWHGLIDTQTCVKGLLDVLESDRELNGKWYAFDGKEVPW</sequence>
<dbReference type="CDD" id="cd05325">
    <property type="entry name" value="carb_red_sniffer_like_SDR_c"/>
    <property type="match status" value="1"/>
</dbReference>
<evidence type="ECO:0000256" key="3">
    <source>
        <dbReference type="ARBA" id="ARBA00046271"/>
    </source>
</evidence>
<comment type="subcellular location">
    <subcellularLocation>
        <location evidence="3">Peroxisome membrane</location>
    </subcellularLocation>
</comment>
<keyword evidence="1 4" id="KW-0472">Membrane</keyword>
<dbReference type="Proteomes" id="UP001205105">
    <property type="component" value="Unassembled WGS sequence"/>
</dbReference>
<evidence type="ECO:0000313" key="6">
    <source>
        <dbReference type="Proteomes" id="UP001205105"/>
    </source>
</evidence>
<dbReference type="GO" id="GO:0016616">
    <property type="term" value="F:oxidoreductase activity, acting on the CH-OH group of donors, NAD or NADP as acceptor"/>
    <property type="evidence" value="ECO:0007669"/>
    <property type="project" value="TreeGrafter"/>
</dbReference>
<dbReference type="AlphaFoldDB" id="A0AAD5DTC6"/>
<dbReference type="Gene3D" id="3.40.50.720">
    <property type="entry name" value="NAD(P)-binding Rossmann-like Domain"/>
    <property type="match status" value="1"/>
</dbReference>
<feature type="transmembrane region" description="Helical" evidence="4">
    <location>
        <begin position="468"/>
        <end position="487"/>
    </location>
</feature>
<keyword evidence="6" id="KW-1185">Reference proteome</keyword>
<dbReference type="Pfam" id="PF05648">
    <property type="entry name" value="PEX11"/>
    <property type="match status" value="1"/>
</dbReference>
<dbReference type="InterPro" id="IPR002347">
    <property type="entry name" value="SDR_fam"/>
</dbReference>
<dbReference type="PRINTS" id="PR00080">
    <property type="entry name" value="SDRFAMILY"/>
</dbReference>
<dbReference type="InterPro" id="IPR008733">
    <property type="entry name" value="PEX11"/>
</dbReference>
<organism evidence="5 6">
    <name type="scientific">Chlorella ohadii</name>
    <dbReference type="NCBI Taxonomy" id="2649997"/>
    <lineage>
        <taxon>Eukaryota</taxon>
        <taxon>Viridiplantae</taxon>
        <taxon>Chlorophyta</taxon>
        <taxon>core chlorophytes</taxon>
        <taxon>Trebouxiophyceae</taxon>
        <taxon>Chlorellales</taxon>
        <taxon>Chlorellaceae</taxon>
        <taxon>Chlorella clade</taxon>
        <taxon>Chlorella</taxon>
    </lineage>
</organism>
<keyword evidence="4" id="KW-1133">Transmembrane helix</keyword>
<dbReference type="PRINTS" id="PR00081">
    <property type="entry name" value="GDHRDH"/>
</dbReference>
<proteinExistence type="predicted"/>
<dbReference type="InterPro" id="IPR052184">
    <property type="entry name" value="SDR_enzymes"/>
</dbReference>
<dbReference type="PANTHER" id="PTHR45458">
    <property type="entry name" value="SHORT-CHAIN DEHYDROGENASE/REDUCTASE SDR"/>
    <property type="match status" value="1"/>
</dbReference>
<protein>
    <submittedName>
        <fullName evidence="5">Uncharacterized protein</fullName>
    </submittedName>
</protein>
<dbReference type="GO" id="GO:0005778">
    <property type="term" value="C:peroxisomal membrane"/>
    <property type="evidence" value="ECO:0007669"/>
    <property type="project" value="UniProtKB-SubCell"/>
</dbReference>
<keyword evidence="2" id="KW-0576">Peroxisome</keyword>
<dbReference type="Pfam" id="PF00106">
    <property type="entry name" value="adh_short"/>
    <property type="match status" value="1"/>
</dbReference>
<evidence type="ECO:0000256" key="2">
    <source>
        <dbReference type="ARBA" id="ARBA00023140"/>
    </source>
</evidence>